<dbReference type="Gene3D" id="3.30.70.270">
    <property type="match status" value="1"/>
</dbReference>
<organism evidence="4 5">
    <name type="scientific">Psychrilyobacter piezotolerans</name>
    <dbReference type="NCBI Taxonomy" id="2293438"/>
    <lineage>
        <taxon>Bacteria</taxon>
        <taxon>Fusobacteriati</taxon>
        <taxon>Fusobacteriota</taxon>
        <taxon>Fusobacteriia</taxon>
        <taxon>Fusobacteriales</taxon>
        <taxon>Fusobacteriaceae</taxon>
        <taxon>Psychrilyobacter</taxon>
    </lineage>
</organism>
<gene>
    <name evidence="4" type="ORF">DYH56_08380</name>
</gene>
<feature type="domain" description="GGDEF" evidence="3">
    <location>
        <begin position="261"/>
        <end position="392"/>
    </location>
</feature>
<feature type="transmembrane region" description="Helical" evidence="1">
    <location>
        <begin position="12"/>
        <end position="30"/>
    </location>
</feature>
<dbReference type="RefSeq" id="WP_114642400.1">
    <property type="nucleotide sequence ID" value="NZ_JAACIO010000014.1"/>
</dbReference>
<feature type="transmembrane region" description="Helical" evidence="1">
    <location>
        <begin position="195"/>
        <end position="213"/>
    </location>
</feature>
<name>A0ABX9KGI0_9FUSO</name>
<dbReference type="PROSITE" id="PS50883">
    <property type="entry name" value="EAL"/>
    <property type="match status" value="1"/>
</dbReference>
<dbReference type="Pfam" id="PF00990">
    <property type="entry name" value="GGDEF"/>
    <property type="match status" value="1"/>
</dbReference>
<evidence type="ECO:0000259" key="2">
    <source>
        <dbReference type="PROSITE" id="PS50883"/>
    </source>
</evidence>
<dbReference type="SUPFAM" id="SSF141868">
    <property type="entry name" value="EAL domain-like"/>
    <property type="match status" value="1"/>
</dbReference>
<dbReference type="EMBL" id="QUAJ01000013">
    <property type="protein sequence ID" value="REI41042.1"/>
    <property type="molecule type" value="Genomic_DNA"/>
</dbReference>
<dbReference type="InterPro" id="IPR029787">
    <property type="entry name" value="Nucleotide_cyclase"/>
</dbReference>
<dbReference type="SMART" id="SM00052">
    <property type="entry name" value="EAL"/>
    <property type="match status" value="1"/>
</dbReference>
<dbReference type="CDD" id="cd01948">
    <property type="entry name" value="EAL"/>
    <property type="match status" value="1"/>
</dbReference>
<dbReference type="InterPro" id="IPR050706">
    <property type="entry name" value="Cyclic-di-GMP_PDE-like"/>
</dbReference>
<dbReference type="SMART" id="SM00267">
    <property type="entry name" value="GGDEF"/>
    <property type="match status" value="1"/>
</dbReference>
<dbReference type="InterPro" id="IPR035919">
    <property type="entry name" value="EAL_sf"/>
</dbReference>
<evidence type="ECO:0000256" key="1">
    <source>
        <dbReference type="SAM" id="Phobius"/>
    </source>
</evidence>
<dbReference type="Pfam" id="PF00563">
    <property type="entry name" value="EAL"/>
    <property type="match status" value="1"/>
</dbReference>
<comment type="caution">
    <text evidence="4">The sequence shown here is derived from an EMBL/GenBank/DDBJ whole genome shotgun (WGS) entry which is preliminary data.</text>
</comment>
<evidence type="ECO:0000259" key="3">
    <source>
        <dbReference type="PROSITE" id="PS50887"/>
    </source>
</evidence>
<dbReference type="PANTHER" id="PTHR33121">
    <property type="entry name" value="CYCLIC DI-GMP PHOSPHODIESTERASE PDEF"/>
    <property type="match status" value="1"/>
</dbReference>
<accession>A0ABX9KGI0</accession>
<dbReference type="InterPro" id="IPR043128">
    <property type="entry name" value="Rev_trsase/Diguanyl_cyclase"/>
</dbReference>
<proteinExistence type="predicted"/>
<dbReference type="InterPro" id="IPR001633">
    <property type="entry name" value="EAL_dom"/>
</dbReference>
<dbReference type="InterPro" id="IPR000160">
    <property type="entry name" value="GGDEF_dom"/>
</dbReference>
<dbReference type="PANTHER" id="PTHR33121:SF71">
    <property type="entry name" value="OXYGEN SENSOR PROTEIN DOSP"/>
    <property type="match status" value="1"/>
</dbReference>
<protein>
    <submittedName>
        <fullName evidence="4">EAL domain-containing protein</fullName>
    </submittedName>
</protein>
<keyword evidence="5" id="KW-1185">Reference proteome</keyword>
<feature type="domain" description="EAL" evidence="2">
    <location>
        <begin position="386"/>
        <end position="632"/>
    </location>
</feature>
<keyword evidence="1" id="KW-0812">Transmembrane</keyword>
<keyword evidence="1" id="KW-1133">Transmembrane helix</keyword>
<dbReference type="Proteomes" id="UP000263486">
    <property type="component" value="Unassembled WGS sequence"/>
</dbReference>
<sequence>MKNIKTITMSNQIILFVFGLLTLFFIIFFMEFNDVQTEIDSDLYMGASNVKYYMGENFVSKKLNENTLTPEEALEKFNFLHEKALLLGLDYFYILMKDGNDIVYAAVSDTKEELQKVPNSGFWFSLKESGDNSFDETWEAFKSSEPVYIESSDMWGSYRSVYIPEISKDGIRYIAGADITTTSLKKQIFLKTMKIFTIFLISMFFIVPVLFLSKKSMKAKKKLEKYITFMDNRDRLTTAYNRDYGLKLLSNKIKEFHTEGKSFSIGLLNIDNLRFINESRGMDVGDCLLIIVHRLLVRISRKTDTIVRVEGNKFMIILPGFRKKYQGKIYDAIEKKIVFFNQNNKKEYFLRLNYIICEYYDGSMKDFFEESIQKLKKLKKNGGMEDLVLKDEISRGIKNLEFKTFFQPKVYLEEEKVGFEALVRWFHPEKGVISPNIFIPLAEESYLINKITEIVLNDSLNAAEILKTDISINLSAISFENNYFLSSLQKKIDDSRNKNYITFELTERIAVTNFEDTLDKINNFKKSGVSFSIDDFGSGYSSLSYIEKLPINELKIDKSFIDNINTSLVNPIIIELITKIGRVAGFKTVCEGVETEEQIEKLISLGSDSFQGYYFGKPEPLLRVVEKYEKGEYHSKLRQFSYKNQPEK</sequence>
<dbReference type="PROSITE" id="PS50887">
    <property type="entry name" value="GGDEF"/>
    <property type="match status" value="1"/>
</dbReference>
<dbReference type="NCBIfam" id="TIGR00254">
    <property type="entry name" value="GGDEF"/>
    <property type="match status" value="1"/>
</dbReference>
<evidence type="ECO:0000313" key="5">
    <source>
        <dbReference type="Proteomes" id="UP000263486"/>
    </source>
</evidence>
<keyword evidence="1" id="KW-0472">Membrane</keyword>
<dbReference type="Gene3D" id="3.20.20.450">
    <property type="entry name" value="EAL domain"/>
    <property type="match status" value="1"/>
</dbReference>
<reference evidence="4 5" key="1">
    <citation type="submission" date="2018-08" db="EMBL/GenBank/DDBJ databases">
        <title>Draft genome sequence of Psychrilyobacter sp. strain SD5 isolated from Black Sea water.</title>
        <authorList>
            <person name="Yadav S."/>
            <person name="Villanueva L."/>
            <person name="Damste J.S.S."/>
        </authorList>
    </citation>
    <scope>NUCLEOTIDE SEQUENCE [LARGE SCALE GENOMIC DNA]</scope>
    <source>
        <strain evidence="4 5">SD5</strain>
    </source>
</reference>
<evidence type="ECO:0000313" key="4">
    <source>
        <dbReference type="EMBL" id="REI41042.1"/>
    </source>
</evidence>
<dbReference type="SUPFAM" id="SSF55073">
    <property type="entry name" value="Nucleotide cyclase"/>
    <property type="match status" value="1"/>
</dbReference>